<keyword evidence="6" id="KW-1185">Reference proteome</keyword>
<feature type="region of interest" description="Disordered" evidence="2">
    <location>
        <begin position="300"/>
        <end position="362"/>
    </location>
</feature>
<dbReference type="SUPFAM" id="SSF46934">
    <property type="entry name" value="UBA-like"/>
    <property type="match status" value="1"/>
</dbReference>
<dbReference type="InterPro" id="IPR001012">
    <property type="entry name" value="UBX_dom"/>
</dbReference>
<dbReference type="GO" id="GO:0007030">
    <property type="term" value="P:Golgi organization"/>
    <property type="evidence" value="ECO:0007669"/>
    <property type="project" value="TreeGrafter"/>
</dbReference>
<evidence type="ECO:0000313" key="5">
    <source>
        <dbReference type="EMBL" id="KAF1986586.1"/>
    </source>
</evidence>
<dbReference type="GO" id="GO:0005829">
    <property type="term" value="C:cytosol"/>
    <property type="evidence" value="ECO:0007669"/>
    <property type="project" value="TreeGrafter"/>
</dbReference>
<evidence type="ECO:0000256" key="2">
    <source>
        <dbReference type="SAM" id="MobiDB-lite"/>
    </source>
</evidence>
<reference evidence="5" key="1">
    <citation type="journal article" date="2020" name="Stud. Mycol.">
        <title>101 Dothideomycetes genomes: a test case for predicting lifestyles and emergence of pathogens.</title>
        <authorList>
            <person name="Haridas S."/>
            <person name="Albert R."/>
            <person name="Binder M."/>
            <person name="Bloem J."/>
            <person name="Labutti K."/>
            <person name="Salamov A."/>
            <person name="Andreopoulos B."/>
            <person name="Baker S."/>
            <person name="Barry K."/>
            <person name="Bills G."/>
            <person name="Bluhm B."/>
            <person name="Cannon C."/>
            <person name="Castanera R."/>
            <person name="Culley D."/>
            <person name="Daum C."/>
            <person name="Ezra D."/>
            <person name="Gonzalez J."/>
            <person name="Henrissat B."/>
            <person name="Kuo A."/>
            <person name="Liang C."/>
            <person name="Lipzen A."/>
            <person name="Lutzoni F."/>
            <person name="Magnuson J."/>
            <person name="Mondo S."/>
            <person name="Nolan M."/>
            <person name="Ohm R."/>
            <person name="Pangilinan J."/>
            <person name="Park H.-J."/>
            <person name="Ramirez L."/>
            <person name="Alfaro M."/>
            <person name="Sun H."/>
            <person name="Tritt A."/>
            <person name="Yoshinaga Y."/>
            <person name="Zwiers L.-H."/>
            <person name="Turgeon B."/>
            <person name="Goodwin S."/>
            <person name="Spatafora J."/>
            <person name="Crous P."/>
            <person name="Grigoriev I."/>
        </authorList>
    </citation>
    <scope>NUCLEOTIDE SEQUENCE</scope>
    <source>
        <strain evidence="5">CBS 113979</strain>
    </source>
</reference>
<dbReference type="GO" id="GO:0000045">
    <property type="term" value="P:autophagosome assembly"/>
    <property type="evidence" value="ECO:0007669"/>
    <property type="project" value="TreeGrafter"/>
</dbReference>
<dbReference type="EMBL" id="ML977156">
    <property type="protein sequence ID" value="KAF1986586.1"/>
    <property type="molecule type" value="Genomic_DNA"/>
</dbReference>
<dbReference type="InterPro" id="IPR009060">
    <property type="entry name" value="UBA-like_sf"/>
</dbReference>
<dbReference type="Pfam" id="PF14555">
    <property type="entry name" value="UBA_4"/>
    <property type="match status" value="1"/>
</dbReference>
<dbReference type="SUPFAM" id="SSF102848">
    <property type="entry name" value="NSFL1 (p97 ATPase) cofactor p47, SEP domain"/>
    <property type="match status" value="1"/>
</dbReference>
<dbReference type="FunFam" id="3.30.420.210:FF:000002">
    <property type="entry name" value="UBX domain-containing protein 1"/>
    <property type="match status" value="1"/>
</dbReference>
<dbReference type="Proteomes" id="UP000800041">
    <property type="component" value="Unassembled WGS sequence"/>
</dbReference>
<dbReference type="SUPFAM" id="SSF54236">
    <property type="entry name" value="Ubiquitin-like"/>
    <property type="match status" value="1"/>
</dbReference>
<dbReference type="GO" id="GO:0031468">
    <property type="term" value="P:nuclear membrane reassembly"/>
    <property type="evidence" value="ECO:0007669"/>
    <property type="project" value="TreeGrafter"/>
</dbReference>
<sequence length="441" mass="47087">MRDLEDLLPDGRSTGEPPQDERDEKLHEFCRVTGRHPVEAYGNLAVNDWNSEQALSFFYEQQEQAASSGEWPGPPYPFDFTYSDWQQGIGPNAQRATAGGSASHSGSASPAPGSRPSQRGVAGARTLRDIAGGPSAHAGHGHSHDSDEDDDDEQQDFFAGGEKSGLAVQNPGDSTRDRINSILSRARQNRPRPTADDEDDSPAPPSRFTGGGHTLGGEDAPSNYIPDPNASESAPGPSLPRVQRVLHIWRDGFSVDDGDLYRYDDPANSEALRIIQSGRAPLDLLGVAHGQEIDLEVHPHNDENYVRPKGAYKPFSGSGQRLGSPVPSASAGASSSTAQQPAAAAAGPASSSSSAPKVDVNDDAPTVTLQIRLGDGTQLRSRFNTTHTIGDVYSFVDATRPNTRPYALMTTFPSKELSDKGQALGDLPEFKRGGVVVQKWS</sequence>
<dbReference type="PROSITE" id="PS51399">
    <property type="entry name" value="SEP"/>
    <property type="match status" value="1"/>
</dbReference>
<evidence type="ECO:0000256" key="1">
    <source>
        <dbReference type="ARBA" id="ARBA00022786"/>
    </source>
</evidence>
<dbReference type="GO" id="GO:0043130">
    <property type="term" value="F:ubiquitin binding"/>
    <property type="evidence" value="ECO:0007669"/>
    <property type="project" value="TreeGrafter"/>
</dbReference>
<dbReference type="FunFam" id="3.10.20.90:FF:000179">
    <property type="entry name" value="Plant UBX domain-containing protein 4"/>
    <property type="match status" value="1"/>
</dbReference>
<dbReference type="SMART" id="SM00166">
    <property type="entry name" value="UBX"/>
    <property type="match status" value="1"/>
</dbReference>
<dbReference type="InterPro" id="IPR012989">
    <property type="entry name" value="SEP_domain"/>
</dbReference>
<dbReference type="PROSITE" id="PS50033">
    <property type="entry name" value="UBX"/>
    <property type="match status" value="1"/>
</dbReference>
<dbReference type="Gene3D" id="3.30.420.210">
    <property type="entry name" value="SEP domain"/>
    <property type="match status" value="1"/>
</dbReference>
<protein>
    <submittedName>
        <fullName evidence="5">SEP-domain-containing protein</fullName>
    </submittedName>
</protein>
<dbReference type="PANTHER" id="PTHR23333:SF20">
    <property type="entry name" value="NSFL1 COFACTOR P47"/>
    <property type="match status" value="1"/>
</dbReference>
<dbReference type="Pfam" id="PF00789">
    <property type="entry name" value="UBX"/>
    <property type="match status" value="1"/>
</dbReference>
<accession>A0A6G1H044</accession>
<name>A0A6G1H044_9PEZI</name>
<dbReference type="SMART" id="SM00553">
    <property type="entry name" value="SEP"/>
    <property type="match status" value="1"/>
</dbReference>
<organism evidence="5 6">
    <name type="scientific">Aulographum hederae CBS 113979</name>
    <dbReference type="NCBI Taxonomy" id="1176131"/>
    <lineage>
        <taxon>Eukaryota</taxon>
        <taxon>Fungi</taxon>
        <taxon>Dikarya</taxon>
        <taxon>Ascomycota</taxon>
        <taxon>Pezizomycotina</taxon>
        <taxon>Dothideomycetes</taxon>
        <taxon>Pleosporomycetidae</taxon>
        <taxon>Aulographales</taxon>
        <taxon>Aulographaceae</taxon>
    </lineage>
</organism>
<dbReference type="Gene3D" id="3.10.20.90">
    <property type="entry name" value="Phosphatidylinositol 3-kinase Catalytic Subunit, Chain A, domain 1"/>
    <property type="match status" value="1"/>
</dbReference>
<feature type="compositionally biased region" description="Acidic residues" evidence="2">
    <location>
        <begin position="146"/>
        <end position="155"/>
    </location>
</feature>
<dbReference type="InterPro" id="IPR029071">
    <property type="entry name" value="Ubiquitin-like_domsf"/>
</dbReference>
<keyword evidence="1" id="KW-0833">Ubl conjugation pathway</keyword>
<feature type="region of interest" description="Disordered" evidence="2">
    <location>
        <begin position="1"/>
        <end position="25"/>
    </location>
</feature>
<dbReference type="CDD" id="cd01770">
    <property type="entry name" value="UBX_UBXN2"/>
    <property type="match status" value="1"/>
</dbReference>
<dbReference type="Pfam" id="PF08059">
    <property type="entry name" value="SEP"/>
    <property type="match status" value="1"/>
</dbReference>
<evidence type="ECO:0000259" key="4">
    <source>
        <dbReference type="PROSITE" id="PS51399"/>
    </source>
</evidence>
<dbReference type="AlphaFoldDB" id="A0A6G1H044"/>
<feature type="compositionally biased region" description="Low complexity" evidence="2">
    <location>
        <begin position="324"/>
        <end position="356"/>
    </location>
</feature>
<dbReference type="InterPro" id="IPR036241">
    <property type="entry name" value="NSFL1C_SEP_dom_sf"/>
</dbReference>
<dbReference type="GO" id="GO:0061025">
    <property type="term" value="P:membrane fusion"/>
    <property type="evidence" value="ECO:0007669"/>
    <property type="project" value="TreeGrafter"/>
</dbReference>
<feature type="domain" description="UBX" evidence="3">
    <location>
        <begin position="362"/>
        <end position="427"/>
    </location>
</feature>
<proteinExistence type="predicted"/>
<feature type="domain" description="SEP" evidence="4">
    <location>
        <begin position="241"/>
        <end position="306"/>
    </location>
</feature>
<dbReference type="GO" id="GO:0043161">
    <property type="term" value="P:proteasome-mediated ubiquitin-dependent protein catabolic process"/>
    <property type="evidence" value="ECO:0007669"/>
    <property type="project" value="TreeGrafter"/>
</dbReference>
<dbReference type="GO" id="GO:0005634">
    <property type="term" value="C:nucleus"/>
    <property type="evidence" value="ECO:0007669"/>
    <property type="project" value="TreeGrafter"/>
</dbReference>
<dbReference type="PANTHER" id="PTHR23333">
    <property type="entry name" value="UBX DOMAIN CONTAINING PROTEIN"/>
    <property type="match status" value="1"/>
</dbReference>
<dbReference type="Gene3D" id="1.10.8.10">
    <property type="entry name" value="DNA helicase RuvA subunit, C-terminal domain"/>
    <property type="match status" value="1"/>
</dbReference>
<evidence type="ECO:0000313" key="6">
    <source>
        <dbReference type="Proteomes" id="UP000800041"/>
    </source>
</evidence>
<dbReference type="OrthoDB" id="25887at2759"/>
<feature type="region of interest" description="Disordered" evidence="2">
    <location>
        <begin position="61"/>
        <end position="238"/>
    </location>
</feature>
<feature type="compositionally biased region" description="Low complexity" evidence="2">
    <location>
        <begin position="95"/>
        <end position="120"/>
    </location>
</feature>
<gene>
    <name evidence="5" type="ORF">K402DRAFT_393655</name>
</gene>
<evidence type="ECO:0000259" key="3">
    <source>
        <dbReference type="PROSITE" id="PS50033"/>
    </source>
</evidence>